<accession>A0A127K6W3</accession>
<organism evidence="1 2">
    <name type="scientific">Thauera humireducens</name>
    <dbReference type="NCBI Taxonomy" id="1134435"/>
    <lineage>
        <taxon>Bacteria</taxon>
        <taxon>Pseudomonadati</taxon>
        <taxon>Pseudomonadota</taxon>
        <taxon>Betaproteobacteria</taxon>
        <taxon>Rhodocyclales</taxon>
        <taxon>Zoogloeaceae</taxon>
        <taxon>Thauera</taxon>
    </lineage>
</organism>
<dbReference type="AlphaFoldDB" id="A0A127K6W3"/>
<evidence type="ECO:0000313" key="1">
    <source>
        <dbReference type="EMBL" id="AMO37679.1"/>
    </source>
</evidence>
<name>A0A127K6W3_9RHOO</name>
<protein>
    <submittedName>
        <fullName evidence="1">Uncharacterized protein</fullName>
    </submittedName>
</protein>
<dbReference type="Proteomes" id="UP000036902">
    <property type="component" value="Chromosome"/>
</dbReference>
<dbReference type="KEGG" id="thu:AC731_012430"/>
<gene>
    <name evidence="1" type="ORF">AC731_012430</name>
</gene>
<dbReference type="STRING" id="1134435.AC731_012430"/>
<dbReference type="EMBL" id="CP014646">
    <property type="protein sequence ID" value="AMO37679.1"/>
    <property type="molecule type" value="Genomic_DNA"/>
</dbReference>
<reference evidence="2" key="1">
    <citation type="submission" date="2016-03" db="EMBL/GenBank/DDBJ databases">
        <authorList>
            <person name="Ma C."/>
            <person name="Zhou S."/>
            <person name="Yang G."/>
        </authorList>
    </citation>
    <scope>NUCLEOTIDE SEQUENCE [LARGE SCALE GENOMIC DNA]</scope>
    <source>
        <strain evidence="2">SgZ-1</strain>
    </source>
</reference>
<dbReference type="RefSeq" id="WP_048706516.1">
    <property type="nucleotide sequence ID" value="NZ_CP014646.1"/>
</dbReference>
<proteinExistence type="predicted"/>
<sequence>MNPIYDALPPDAAAELQPLSRLIYEARENRRAVLQAVGATDEHALLARIVAGDIDAHPAYEHYLAARILAETHQAARTAMSERLKEVNGQ</sequence>
<keyword evidence="2" id="KW-1185">Reference proteome</keyword>
<evidence type="ECO:0000313" key="2">
    <source>
        <dbReference type="Proteomes" id="UP000036902"/>
    </source>
</evidence>